<evidence type="ECO:0000256" key="5">
    <source>
        <dbReference type="ARBA" id="ARBA00022763"/>
    </source>
</evidence>
<dbReference type="Gene3D" id="3.40.50.10130">
    <property type="match status" value="1"/>
</dbReference>
<keyword evidence="9" id="KW-0539">Nucleus</keyword>
<dbReference type="SMART" id="SM00891">
    <property type="entry name" value="ERCC4"/>
    <property type="match status" value="1"/>
</dbReference>
<evidence type="ECO:0000256" key="7">
    <source>
        <dbReference type="ARBA" id="ARBA00023125"/>
    </source>
</evidence>
<evidence type="ECO:0000256" key="4">
    <source>
        <dbReference type="ARBA" id="ARBA00022759"/>
    </source>
</evidence>
<protein>
    <submittedName>
        <fullName evidence="12">Related to DNA repair protein RAD1</fullName>
    </submittedName>
</protein>
<evidence type="ECO:0000256" key="2">
    <source>
        <dbReference type="ARBA" id="ARBA00010015"/>
    </source>
</evidence>
<dbReference type="FunFam" id="3.40.50.10130:FF:000009">
    <property type="entry name" value="UV endonuclease"/>
    <property type="match status" value="1"/>
</dbReference>
<keyword evidence="4" id="KW-0255">Endonuclease</keyword>
<dbReference type="GO" id="GO:0000712">
    <property type="term" value="P:resolution of meiotic recombination intermediates"/>
    <property type="evidence" value="ECO:0007669"/>
    <property type="project" value="TreeGrafter"/>
</dbReference>
<evidence type="ECO:0000256" key="3">
    <source>
        <dbReference type="ARBA" id="ARBA00022722"/>
    </source>
</evidence>
<feature type="compositionally biased region" description="Polar residues" evidence="10">
    <location>
        <begin position="24"/>
        <end position="37"/>
    </location>
</feature>
<evidence type="ECO:0000313" key="13">
    <source>
        <dbReference type="Proteomes" id="UP000262825"/>
    </source>
</evidence>
<dbReference type="InterPro" id="IPR006166">
    <property type="entry name" value="ERCC4_domain"/>
</dbReference>
<keyword evidence="13" id="KW-1185">Reference proteome</keyword>
<keyword evidence="3" id="KW-0540">Nuclease</keyword>
<dbReference type="VEuPathDB" id="FungiDB:SCODWIG_01388"/>
<dbReference type="GO" id="GO:0003697">
    <property type="term" value="F:single-stranded DNA binding"/>
    <property type="evidence" value="ECO:0007669"/>
    <property type="project" value="TreeGrafter"/>
</dbReference>
<name>A0A376B4J6_9ASCO</name>
<dbReference type="InterPro" id="IPR010994">
    <property type="entry name" value="RuvA_2-like"/>
</dbReference>
<proteinExistence type="inferred from homology"/>
<reference evidence="13" key="1">
    <citation type="submission" date="2018-06" db="EMBL/GenBank/DDBJ databases">
        <authorList>
            <person name="Guldener U."/>
        </authorList>
    </citation>
    <scope>NUCLEOTIDE SEQUENCE [LARGE SCALE GENOMIC DNA]</scope>
    <source>
        <strain evidence="13">UTAD17</strain>
    </source>
</reference>
<dbReference type="GO" id="GO:0000736">
    <property type="term" value="P:double-strand break repair via single-strand annealing, removal of nonhomologous ends"/>
    <property type="evidence" value="ECO:0007669"/>
    <property type="project" value="TreeGrafter"/>
</dbReference>
<dbReference type="GO" id="GO:0003684">
    <property type="term" value="F:damaged DNA binding"/>
    <property type="evidence" value="ECO:0007669"/>
    <property type="project" value="TreeGrafter"/>
</dbReference>
<dbReference type="GO" id="GO:0000014">
    <property type="term" value="F:single-stranded DNA endodeoxyribonuclease activity"/>
    <property type="evidence" value="ECO:0007669"/>
    <property type="project" value="TreeGrafter"/>
</dbReference>
<dbReference type="Pfam" id="PF02732">
    <property type="entry name" value="ERCC4"/>
    <property type="match status" value="1"/>
</dbReference>
<dbReference type="SUPFAM" id="SSF52980">
    <property type="entry name" value="Restriction endonuclease-like"/>
    <property type="match status" value="1"/>
</dbReference>
<dbReference type="GO" id="GO:0000110">
    <property type="term" value="C:nucleotide-excision repair factor 1 complex"/>
    <property type="evidence" value="ECO:0007669"/>
    <property type="project" value="TreeGrafter"/>
</dbReference>
<dbReference type="PANTHER" id="PTHR10150:SF0">
    <property type="entry name" value="DNA REPAIR ENDONUCLEASE XPF"/>
    <property type="match status" value="1"/>
</dbReference>
<keyword evidence="6" id="KW-0378">Hydrolase</keyword>
<dbReference type="SUPFAM" id="SSF47781">
    <property type="entry name" value="RuvA domain 2-like"/>
    <property type="match status" value="1"/>
</dbReference>
<evidence type="ECO:0000259" key="11">
    <source>
        <dbReference type="SMART" id="SM00891"/>
    </source>
</evidence>
<evidence type="ECO:0000256" key="1">
    <source>
        <dbReference type="ARBA" id="ARBA00004123"/>
    </source>
</evidence>
<dbReference type="GO" id="GO:1901255">
    <property type="term" value="P:nucleotide-excision repair involved in interstrand cross-link repair"/>
    <property type="evidence" value="ECO:0007669"/>
    <property type="project" value="TreeGrafter"/>
</dbReference>
<keyword evidence="7" id="KW-0238">DNA-binding</keyword>
<gene>
    <name evidence="12" type="ORF">SCODWIG_01388</name>
</gene>
<dbReference type="PANTHER" id="PTHR10150">
    <property type="entry name" value="DNA REPAIR ENDONUCLEASE XPF"/>
    <property type="match status" value="1"/>
</dbReference>
<keyword evidence="8" id="KW-0234">DNA repair</keyword>
<feature type="domain" description="ERCC4" evidence="11">
    <location>
        <begin position="830"/>
        <end position="910"/>
    </location>
</feature>
<dbReference type="EMBL" id="UFAJ01000175">
    <property type="protein sequence ID" value="SSD59627.1"/>
    <property type="molecule type" value="Genomic_DNA"/>
</dbReference>
<accession>A0A376B4J6</accession>
<dbReference type="AlphaFoldDB" id="A0A376B4J6"/>
<dbReference type="CDD" id="cd20078">
    <property type="entry name" value="XPF_nuclease_XPF_euk"/>
    <property type="match status" value="1"/>
</dbReference>
<comment type="subcellular location">
    <subcellularLocation>
        <location evidence="1">Nucleus</location>
    </subcellularLocation>
</comment>
<dbReference type="InterPro" id="IPR047520">
    <property type="entry name" value="XPF_nuclease"/>
</dbReference>
<evidence type="ECO:0000313" key="12">
    <source>
        <dbReference type="EMBL" id="SSD59627.1"/>
    </source>
</evidence>
<comment type="similarity">
    <text evidence="2">Belongs to the XPF family.</text>
</comment>
<dbReference type="Proteomes" id="UP000262825">
    <property type="component" value="Unassembled WGS sequence"/>
</dbReference>
<evidence type="ECO:0000256" key="10">
    <source>
        <dbReference type="SAM" id="MobiDB-lite"/>
    </source>
</evidence>
<evidence type="ECO:0000256" key="9">
    <source>
        <dbReference type="ARBA" id="ARBA00023242"/>
    </source>
</evidence>
<organism evidence="12 13">
    <name type="scientific">Saccharomycodes ludwigii</name>
    <dbReference type="NCBI Taxonomy" id="36035"/>
    <lineage>
        <taxon>Eukaryota</taxon>
        <taxon>Fungi</taxon>
        <taxon>Dikarya</taxon>
        <taxon>Ascomycota</taxon>
        <taxon>Saccharomycotina</taxon>
        <taxon>Saccharomycetes</taxon>
        <taxon>Saccharomycodales</taxon>
        <taxon>Saccharomycodaceae</taxon>
        <taxon>Saccharomycodes</taxon>
    </lineage>
</organism>
<keyword evidence="5" id="KW-0227">DNA damage</keyword>
<dbReference type="InterPro" id="IPR011335">
    <property type="entry name" value="Restrct_endonuc-II-like"/>
</dbReference>
<evidence type="ECO:0000256" key="6">
    <source>
        <dbReference type="ARBA" id="ARBA00022801"/>
    </source>
</evidence>
<dbReference type="GO" id="GO:0000724">
    <property type="term" value="P:double-strand break repair via homologous recombination"/>
    <property type="evidence" value="ECO:0007669"/>
    <property type="project" value="TreeGrafter"/>
</dbReference>
<feature type="region of interest" description="Disordered" evidence="10">
    <location>
        <begin position="24"/>
        <end position="49"/>
    </location>
</feature>
<dbReference type="Gene3D" id="1.10.150.20">
    <property type="entry name" value="5' to 3' exonuclease, C-terminal subdomain"/>
    <property type="match status" value="1"/>
</dbReference>
<sequence>MPPEKESLFVRDEDDEDNTNLISELNKPQQNYQTIHGNNNESSSKQNEEYAQNKKITYTYYDSEDEGLYPIIEQEDDQDITQNPKKNIDIYGIRPVDVQLSLNLPFQQSIVQDMLVAEDPLLILGKGLGLELIVANLLYILSTPTLIKGIEKQSLVLLLGTTPEDNIKISEELFEMSCVSDDQAVRNFHIVSAESSSVDKRRKLYLQGGIISITSRILIVDFLSGVINRESITGLFILHVEKFNKFSNVGFITEMYREVNKWGFIKAVSDSPVSFITKGFQPLHQKLKELRLKTPILWPRFHLDVSSSLNTDKSKVIEIKVALTNSMSQIQFGLLECLKKCLDELNRKTSDLQMQDYWCLDSALDENFMRSLHSILDPQWHRISFEAKQLVKDIATLRKLLENLLIYDPVDFFEMINLIMEANKPSITRKYMESLWLMADESQLVVSYAKKRVYSNNIYELEHLPKWEQLLSLLDDINHAELEVNSNNDASSTAMNGSTLIMCSNGYTCNQLRKIISLQKQERIRKYMMEKLQLYINSKDDAISKKVLDDVKEKTEQASTIAIATEHNENGTSNDNNLDLSTTFTRGAIYDNNHAQSSKRRRTRGSSYVATVKKLKNASNGEDINNSMSIEEIQDEITKIDDFLNNDENEEEKGEDNIFSSENSVQEIGTKTMQNTKIQKEYEVWETRRINTKYIDKQDQIIIEKYFNVNCDALLNELRPANIIFYEPNLTFIRIAELYRALNPAVQIYFMYYRDSYEEQRHLNEIKKEKEAFTKLIKERVSLAKHFETEEDLSKFKNLAKRKVQLSSKRSTRVAGGQQQQQLLNSEEMVVVVDIREFNAPLPGLLYRYGFTVIPCMLTVGDYILTPQICVERKSIQDLIGSFRNGRLVEQCKKMSKYYELPTLLIEFSDNQSFSLEPFSESRRNKNNNSHPISSKLMQDEIQMQLAKIVIKFPNLRIIWSSSPLQTVNIILDLKNGRAQPDPATSVSVGKKKSVRELHNVTSDSKLTNKGTPDEEVSVTKINSAASNSDNNLKYILDIPGVSNIDYFRLLTNVKNNQEMANLTLQELCDILGDVELSERIYNTIQTSNKEKIGE</sequence>
<evidence type="ECO:0000256" key="8">
    <source>
        <dbReference type="ARBA" id="ARBA00023204"/>
    </source>
</evidence>